<evidence type="ECO:0000313" key="8">
    <source>
        <dbReference type="Proteomes" id="UP000821866"/>
    </source>
</evidence>
<dbReference type="InterPro" id="IPR035979">
    <property type="entry name" value="RBD_domain_sf"/>
</dbReference>
<dbReference type="InterPro" id="IPR012677">
    <property type="entry name" value="Nucleotide-bd_a/b_plait_sf"/>
</dbReference>
<name>A0A9J6E571_RHIMP</name>
<evidence type="ECO:0000256" key="2">
    <source>
        <dbReference type="ARBA" id="ARBA00022884"/>
    </source>
</evidence>
<feature type="compositionally biased region" description="Basic residues" evidence="5">
    <location>
        <begin position="86"/>
        <end position="95"/>
    </location>
</feature>
<feature type="domain" description="RRM" evidence="6">
    <location>
        <begin position="197"/>
        <end position="267"/>
    </location>
</feature>
<evidence type="ECO:0000256" key="1">
    <source>
        <dbReference type="ARBA" id="ARBA00004123"/>
    </source>
</evidence>
<comment type="subcellular location">
    <subcellularLocation>
        <location evidence="1">Nucleus</location>
    </subcellularLocation>
</comment>
<feature type="region of interest" description="Disordered" evidence="5">
    <location>
        <begin position="73"/>
        <end position="95"/>
    </location>
</feature>
<dbReference type="AlphaFoldDB" id="A0A9J6E571"/>
<evidence type="ECO:0000313" key="7">
    <source>
        <dbReference type="EMBL" id="KAH8029484.1"/>
    </source>
</evidence>
<accession>A0A9J6E571</accession>
<dbReference type="PROSITE" id="PS50102">
    <property type="entry name" value="RRM"/>
    <property type="match status" value="1"/>
</dbReference>
<organism evidence="7 8">
    <name type="scientific">Rhipicephalus microplus</name>
    <name type="common">Cattle tick</name>
    <name type="synonym">Boophilus microplus</name>
    <dbReference type="NCBI Taxonomy" id="6941"/>
    <lineage>
        <taxon>Eukaryota</taxon>
        <taxon>Metazoa</taxon>
        <taxon>Ecdysozoa</taxon>
        <taxon>Arthropoda</taxon>
        <taxon>Chelicerata</taxon>
        <taxon>Arachnida</taxon>
        <taxon>Acari</taxon>
        <taxon>Parasitiformes</taxon>
        <taxon>Ixodida</taxon>
        <taxon>Ixodoidea</taxon>
        <taxon>Ixodidae</taxon>
        <taxon>Rhipicephalinae</taxon>
        <taxon>Rhipicephalus</taxon>
        <taxon>Boophilus</taxon>
    </lineage>
</organism>
<evidence type="ECO:0000256" key="3">
    <source>
        <dbReference type="ARBA" id="ARBA00023242"/>
    </source>
</evidence>
<protein>
    <recommendedName>
        <fullName evidence="6">RRM domain-containing protein</fullName>
    </recommendedName>
</protein>
<dbReference type="CDD" id="cd12337">
    <property type="entry name" value="RRM1_SRSF4_like"/>
    <property type="match status" value="1"/>
</dbReference>
<keyword evidence="2 4" id="KW-0694">RNA-binding</keyword>
<proteinExistence type="predicted"/>
<feature type="compositionally biased region" description="Basic residues" evidence="5">
    <location>
        <begin position="22"/>
        <end position="39"/>
    </location>
</feature>
<feature type="region of interest" description="Disordered" evidence="5">
    <location>
        <begin position="21"/>
        <end position="41"/>
    </location>
</feature>
<dbReference type="PANTHER" id="PTHR48038">
    <property type="entry name" value="RIBONUCLEOPROTEIN RB97D"/>
    <property type="match status" value="1"/>
</dbReference>
<dbReference type="GO" id="GO:0005634">
    <property type="term" value="C:nucleus"/>
    <property type="evidence" value="ECO:0007669"/>
    <property type="project" value="UniProtKB-SubCell"/>
</dbReference>
<reference evidence="7" key="2">
    <citation type="submission" date="2021-09" db="EMBL/GenBank/DDBJ databases">
        <authorList>
            <person name="Jia N."/>
            <person name="Wang J."/>
            <person name="Shi W."/>
            <person name="Du L."/>
            <person name="Sun Y."/>
            <person name="Zhan W."/>
            <person name="Jiang J."/>
            <person name="Wang Q."/>
            <person name="Zhang B."/>
            <person name="Ji P."/>
            <person name="Sakyi L.B."/>
            <person name="Cui X."/>
            <person name="Yuan T."/>
            <person name="Jiang B."/>
            <person name="Yang W."/>
            <person name="Lam T.T.-Y."/>
            <person name="Chang Q."/>
            <person name="Ding S."/>
            <person name="Wang X."/>
            <person name="Zhu J."/>
            <person name="Ruan X."/>
            <person name="Zhao L."/>
            <person name="Wei J."/>
            <person name="Que T."/>
            <person name="Du C."/>
            <person name="Cheng J."/>
            <person name="Dai P."/>
            <person name="Han X."/>
            <person name="Huang E."/>
            <person name="Gao Y."/>
            <person name="Liu J."/>
            <person name="Shao H."/>
            <person name="Ye R."/>
            <person name="Li L."/>
            <person name="Wei W."/>
            <person name="Wang X."/>
            <person name="Wang C."/>
            <person name="Huo Q."/>
            <person name="Li W."/>
            <person name="Guo W."/>
            <person name="Chen H."/>
            <person name="Chen S."/>
            <person name="Zhou L."/>
            <person name="Zhou L."/>
            <person name="Ni X."/>
            <person name="Tian J."/>
            <person name="Zhou Y."/>
            <person name="Sheng Y."/>
            <person name="Liu T."/>
            <person name="Pan Y."/>
            <person name="Xia L."/>
            <person name="Li J."/>
            <person name="Zhao F."/>
            <person name="Cao W."/>
        </authorList>
    </citation>
    <scope>NUCLEOTIDE SEQUENCE</scope>
    <source>
        <strain evidence="7">Rmic-2018</strain>
        <tissue evidence="7">Larvae</tissue>
    </source>
</reference>
<evidence type="ECO:0000256" key="4">
    <source>
        <dbReference type="PROSITE-ProRule" id="PRU00176"/>
    </source>
</evidence>
<dbReference type="Proteomes" id="UP000821866">
    <property type="component" value="Chromosome 3"/>
</dbReference>
<dbReference type="GO" id="GO:0003723">
    <property type="term" value="F:RNA binding"/>
    <property type="evidence" value="ECO:0007669"/>
    <property type="project" value="UniProtKB-UniRule"/>
</dbReference>
<evidence type="ECO:0000259" key="6">
    <source>
        <dbReference type="PROSITE" id="PS50102"/>
    </source>
</evidence>
<comment type="caution">
    <text evidence="7">The sequence shown here is derived from an EMBL/GenBank/DDBJ whole genome shotgun (WGS) entry which is preliminary data.</text>
</comment>
<keyword evidence="3" id="KW-0539">Nucleus</keyword>
<dbReference type="VEuPathDB" id="VectorBase:LOC119163320"/>
<dbReference type="Gene3D" id="3.30.70.330">
    <property type="match status" value="1"/>
</dbReference>
<dbReference type="SMART" id="SM00360">
    <property type="entry name" value="RRM"/>
    <property type="match status" value="1"/>
</dbReference>
<dbReference type="PANTHER" id="PTHR48038:SF3">
    <property type="entry name" value="SPLICING FACTOR, ARGININE_SERINE-RICH 1-RELATED"/>
    <property type="match status" value="1"/>
</dbReference>
<keyword evidence="8" id="KW-1185">Reference proteome</keyword>
<dbReference type="VEuPathDB" id="VectorBase:LOC119164512"/>
<dbReference type="SUPFAM" id="SSF54928">
    <property type="entry name" value="RNA-binding domain, RBD"/>
    <property type="match status" value="1"/>
</dbReference>
<sequence length="285" mass="32868">MALIGEFGTAGVVRCRMAQSNHNHRMQHAHQQHHPSSHHSRSEFVSLPYFQQQQQQYMMPAENGCHYHMTEVGRPGEEEEDSLSTPKKRGRKKKIKVEDQDLPLSLEASFPVIRKRGRPRKYPIPDGEVHELSECMNVAADKHTASEVSEKSVHLATSRPNQKLRKTSLAFLLSPHSNPTHGIVSRFHGETTREIMTRVYVGHLSYHVQERDLERFFRGFEKIREDLLKNGFGFAELDDYRDADDAVYELKGRELDGERVVVELAHTDDDTYRWGNYTNDDDTST</sequence>
<evidence type="ECO:0000256" key="5">
    <source>
        <dbReference type="SAM" id="MobiDB-lite"/>
    </source>
</evidence>
<dbReference type="InterPro" id="IPR000504">
    <property type="entry name" value="RRM_dom"/>
</dbReference>
<gene>
    <name evidence="7" type="ORF">HPB51_000689</name>
</gene>
<dbReference type="EMBL" id="JABSTU010000005">
    <property type="protein sequence ID" value="KAH8029484.1"/>
    <property type="molecule type" value="Genomic_DNA"/>
</dbReference>
<dbReference type="Pfam" id="PF00076">
    <property type="entry name" value="RRM_1"/>
    <property type="match status" value="1"/>
</dbReference>
<reference evidence="7" key="1">
    <citation type="journal article" date="2020" name="Cell">
        <title>Large-Scale Comparative Analyses of Tick Genomes Elucidate Their Genetic Diversity and Vector Capacities.</title>
        <authorList>
            <consortium name="Tick Genome and Microbiome Consortium (TIGMIC)"/>
            <person name="Jia N."/>
            <person name="Wang J."/>
            <person name="Shi W."/>
            <person name="Du L."/>
            <person name="Sun Y."/>
            <person name="Zhan W."/>
            <person name="Jiang J.F."/>
            <person name="Wang Q."/>
            <person name="Zhang B."/>
            <person name="Ji P."/>
            <person name="Bell-Sakyi L."/>
            <person name="Cui X.M."/>
            <person name="Yuan T.T."/>
            <person name="Jiang B.G."/>
            <person name="Yang W.F."/>
            <person name="Lam T.T."/>
            <person name="Chang Q.C."/>
            <person name="Ding S.J."/>
            <person name="Wang X.J."/>
            <person name="Zhu J.G."/>
            <person name="Ruan X.D."/>
            <person name="Zhao L."/>
            <person name="Wei J.T."/>
            <person name="Ye R.Z."/>
            <person name="Que T.C."/>
            <person name="Du C.H."/>
            <person name="Zhou Y.H."/>
            <person name="Cheng J.X."/>
            <person name="Dai P.F."/>
            <person name="Guo W.B."/>
            <person name="Han X.H."/>
            <person name="Huang E.J."/>
            <person name="Li L.F."/>
            <person name="Wei W."/>
            <person name="Gao Y.C."/>
            <person name="Liu J.Z."/>
            <person name="Shao H.Z."/>
            <person name="Wang X."/>
            <person name="Wang C.C."/>
            <person name="Yang T.C."/>
            <person name="Huo Q.B."/>
            <person name="Li W."/>
            <person name="Chen H.Y."/>
            <person name="Chen S.E."/>
            <person name="Zhou L.G."/>
            <person name="Ni X.B."/>
            <person name="Tian J.H."/>
            <person name="Sheng Y."/>
            <person name="Liu T."/>
            <person name="Pan Y.S."/>
            <person name="Xia L.Y."/>
            <person name="Li J."/>
            <person name="Zhao F."/>
            <person name="Cao W.C."/>
        </authorList>
    </citation>
    <scope>NUCLEOTIDE SEQUENCE</scope>
    <source>
        <strain evidence="7">Rmic-2018</strain>
    </source>
</reference>